<keyword evidence="1" id="KW-1133">Transmembrane helix</keyword>
<evidence type="ECO:0000313" key="2">
    <source>
        <dbReference type="Proteomes" id="UP000504634"/>
    </source>
</evidence>
<keyword evidence="1" id="KW-0812">Transmembrane</keyword>
<dbReference type="Proteomes" id="UP000504634">
    <property type="component" value="Unplaced"/>
</dbReference>
<dbReference type="AlphaFoldDB" id="A0A6J2TT74"/>
<accession>A0A6J2TT74</accession>
<gene>
    <name evidence="3" type="primary">LOC115627667</name>
</gene>
<name>A0A6J2TT74_DROLE</name>
<reference evidence="3" key="1">
    <citation type="submission" date="2025-08" db="UniProtKB">
        <authorList>
            <consortium name="RefSeq"/>
        </authorList>
    </citation>
    <scope>IDENTIFICATION</scope>
    <source>
        <strain evidence="3">11010-0011.00</strain>
        <tissue evidence="3">Whole body</tissue>
    </source>
</reference>
<sequence length="163" mass="18157">MKLTTLYLGSFIGLGLGLWVGTVSSSLLLVDEQPPTSSIGTRMRLLRQVVQPSWLMQPEFQNAPPIEVRVTPQNLKETTVIREEIQKAVNDDTYVVASNPLQLQSLLAQFGSNLPSMSMPMSLPPLTFPRLPLAPFTLPPLPGWQWPNLLGQQQQPQEHMLFG</sequence>
<evidence type="ECO:0000313" key="3">
    <source>
        <dbReference type="RefSeq" id="XP_030379269.1"/>
    </source>
</evidence>
<feature type="transmembrane region" description="Helical" evidence="1">
    <location>
        <begin position="6"/>
        <end position="30"/>
    </location>
</feature>
<keyword evidence="1" id="KW-0472">Membrane</keyword>
<protein>
    <submittedName>
        <fullName evidence="3">Uncharacterized protein LOC115627667</fullName>
    </submittedName>
</protein>
<organism evidence="2 3">
    <name type="scientific">Drosophila lebanonensis</name>
    <name type="common">Fruit fly</name>
    <name type="synonym">Scaptodrosophila lebanonensis</name>
    <dbReference type="NCBI Taxonomy" id="7225"/>
    <lineage>
        <taxon>Eukaryota</taxon>
        <taxon>Metazoa</taxon>
        <taxon>Ecdysozoa</taxon>
        <taxon>Arthropoda</taxon>
        <taxon>Hexapoda</taxon>
        <taxon>Insecta</taxon>
        <taxon>Pterygota</taxon>
        <taxon>Neoptera</taxon>
        <taxon>Endopterygota</taxon>
        <taxon>Diptera</taxon>
        <taxon>Brachycera</taxon>
        <taxon>Muscomorpha</taxon>
        <taxon>Ephydroidea</taxon>
        <taxon>Drosophilidae</taxon>
        <taxon>Scaptodrosophila</taxon>
    </lineage>
</organism>
<proteinExistence type="predicted"/>
<dbReference type="GeneID" id="115627667"/>
<dbReference type="RefSeq" id="XP_030379269.1">
    <property type="nucleotide sequence ID" value="XM_030523409.1"/>
</dbReference>
<keyword evidence="2" id="KW-1185">Reference proteome</keyword>
<dbReference type="OrthoDB" id="8018571at2759"/>
<evidence type="ECO:0000256" key="1">
    <source>
        <dbReference type="SAM" id="Phobius"/>
    </source>
</evidence>